<proteinExistence type="predicted"/>
<dbReference type="EMBL" id="JAGFPW010000005">
    <property type="protein sequence ID" value="MBO3794276.1"/>
    <property type="molecule type" value="Genomic_DNA"/>
</dbReference>
<organism evidence="2 3">
    <name type="scientific">Bacillus subtilis</name>
    <dbReference type="NCBI Taxonomy" id="1423"/>
    <lineage>
        <taxon>Bacteria</taxon>
        <taxon>Bacillati</taxon>
        <taxon>Bacillota</taxon>
        <taxon>Bacilli</taxon>
        <taxon>Bacillales</taxon>
        <taxon>Bacillaceae</taxon>
        <taxon>Bacillus</taxon>
    </lineage>
</organism>
<dbReference type="InterPro" id="IPR012337">
    <property type="entry name" value="RNaseH-like_sf"/>
</dbReference>
<comment type="caution">
    <text evidence="2">The sequence shown here is derived from an EMBL/GenBank/DDBJ whole genome shotgun (WGS) entry which is preliminary data.</text>
</comment>
<name>A0A8I1WC87_BACIU</name>
<dbReference type="Gene3D" id="3.30.420.10">
    <property type="entry name" value="Ribonuclease H-like superfamily/Ribonuclease H"/>
    <property type="match status" value="1"/>
</dbReference>
<dbReference type="InterPro" id="IPR036397">
    <property type="entry name" value="RNaseH_sf"/>
</dbReference>
<dbReference type="GO" id="GO:0003676">
    <property type="term" value="F:nucleic acid binding"/>
    <property type="evidence" value="ECO:0007669"/>
    <property type="project" value="InterPro"/>
</dbReference>
<accession>A0A8I1WC87</accession>
<evidence type="ECO:0000313" key="3">
    <source>
        <dbReference type="Proteomes" id="UP000665181"/>
    </source>
</evidence>
<protein>
    <submittedName>
        <fullName evidence="2">Uncharacterized protein</fullName>
    </submittedName>
</protein>
<dbReference type="SUPFAM" id="SSF53098">
    <property type="entry name" value="Ribonuclease H-like"/>
    <property type="match status" value="1"/>
</dbReference>
<dbReference type="Proteomes" id="UP000665181">
    <property type="component" value="Unassembled WGS sequence"/>
</dbReference>
<dbReference type="RefSeq" id="WP_208556258.1">
    <property type="nucleotide sequence ID" value="NZ_JAGFPW010000005.1"/>
</dbReference>
<gene>
    <name evidence="2" type="ORF">J5227_08130</name>
</gene>
<reference evidence="2" key="1">
    <citation type="submission" date="2021-03" db="EMBL/GenBank/DDBJ databases">
        <title>Isolation of Bacillus subtilis from fermented food sample.</title>
        <authorList>
            <person name="Lakshmanan V."/>
            <person name="Athira K."/>
            <person name="Rajagopal K."/>
        </authorList>
    </citation>
    <scope>NUCLEOTIDE SEQUENCE</scope>
    <source>
        <strain evidence="2">S1</strain>
    </source>
</reference>
<feature type="coiled-coil region" evidence="1">
    <location>
        <begin position="1692"/>
        <end position="1735"/>
    </location>
</feature>
<evidence type="ECO:0000256" key="1">
    <source>
        <dbReference type="SAM" id="Coils"/>
    </source>
</evidence>
<evidence type="ECO:0000313" key="2">
    <source>
        <dbReference type="EMBL" id="MBO3794276.1"/>
    </source>
</evidence>
<sequence>MNDQFKDIPEDIRVRIVQPKQKDYRIVAISDPVYLNSNVDKDYEKKTQQHIDKLNELETVLNRDKKSLAHEIQNLIDQQKPMVYDGQQVYRLLHTLNNKRSQQSIDLFEEFNRSSSNHYVFDIETFGDSQERIKPYGISEIAINEYDHKGNLINKVYNTVIGQEKDIVDSLQARILELSRDKYTFNSFPDWEKRSLIDLMRYASYKDDHDANAFQFDAQHQTITHHSIIKSVFDDKDQLNHSKILRHMDHYLQYMQSGLDYMKNNEVTGKMAIGEVAKIMESNPNSYFVSYNGNQFDMPVLEAYAKRKGIDLPNIKHLDYLNVIKSVYMDSDDLKRMVNPQYQKGRYGKDKLAAFRELLDVSDQESAHNSQVDTDDTAKVVSVTRDHIQKTLDDSHTPLKKGFNHHPTEMTWNESPLYHGQILFASGGIQAYQEGDESFKTKLGEDGRWAAESNGFNKTVINSKSFYQFAGHQDLGDGRQAFRFFNKDLNEYSYIVRSGKNAFAELQDFVQNRFYNWDNLDPNLKQEIHHAAETDRARRRYDRFFSMDGAGKGLTVINGEITEVGTSGFSGLKRMLANAEIMQEHLNSNGASYREAVQHYISEGLSRNQAKKKARKIRTDQLLDKLDFNSLWDDERKAYVFNQKEKDHFFKMYKRLIDELPYLNQAVTSIDSEFAPEISKAAQITDHQKRNEALRNINQKRDQSILRLHQSIANEIGTPEEQRSLKMFESQRIGYFDPELNEMRSINFETVETARNNIYNYAKRGIEDGPNKQGHMKERMFNLVENLYSQGKINKDQYKKYIDGLHSTDSIWSTTGEIAMDMRNKSASNYDTTRTEPSMNHNQNIKELNNVLDKKNMSFDNLIKQSIHDTQNAEMIIDMNALKGKKLVLSEEMQKTLQILDADRFSRLNSNNYQALEDLVASVHRSDPSKHIALTMDNMGDANMKLYVYNPKDSISVNNQLQKGTAPSQALEINMPLINESGTHKVGGQVLNAHSIAVLEGKEVKTISSGEQIARGYSSRMSGILKKFNEGDIEGANLIAKRTLRSQIENMSGIQRNIVNANDTYAWANNQSDALKQSHVKVANAMVEDLYFNGYDGIKLTEADFYDPDHAFVTDKNGQRTLRKGLTFEDVKMESSYKMMMKMPKWAEEKLGQNVFTSSVKAEHVSKGILSTEDIRKLIPYGSFYNHGRDNAVQYMNAYLINDQTEERLKGLKGISREGLLKTDRQLEYEARNPNKNSFNIKTAYMSQDELRHRINDMYQSQEGRELLKDIGMLDADGNLDHIKLPRLYEQQGILSKDVADALEVDNEKRYVKGKQFKLAEGIHDQSIIKPGQILGVKTHDNGAKEEIKYAGSKIAKVIDGATGDNDLVLQWQSDPFKIMLDGEKMTDSPVDRRFIKALTGSDDISAIINPDVSKHKDFGMLMSGEARLMASEIKRLPEDRKKTAIQIVENGDIGLKWDKEKNLFVDQSFDINITRDQFKKVFDELQQEGINISPTTEKGVRTGILEAHLSKVANYSKVIDSSGRKVLGFDSKDKPIYGEPDGVQWGHREMGVLKSYGLEKTYEHVYEVMKEKTKRLNEVKGLSDSLKQMTEDHASIEALTASDFNSLPNRYRNKHTYKGTIFDDKEEIKKRFEGRSAVNEHGFWFELPNVERQDGHISQVKVNLGNGKEKTLDKIFIPFTSAEGANGDIHLREIQKQISNIYKRAEEIQTATSLDEARQAQKGLQNAVNSYVKQSFKELTSSQGMLFNGVFKTHMNNSASGLFKLMDFDTSQKVAERWGEGQYSVISENMAKKMGVFDKLSNGVDLYAANVRYPTFHDGAMQFTKLRMADWIKDGEIHTTSFSSMLQNADSDGDYSHIVAIDDKDIQKEWKKAHDNKQAKFKGQWESHVAKEDPSVKQSSHLAASLERSSPLDVIPKQIGNSDEQMASKIGKMTIGRASNLNLYLRQIADAHFLHDQQMNDKIKRFGQGLEQKLIDAKHGAKPAGLEMIDAIYAGKWDKAMEIDNEYFKKDPADSVGMFQKDFHLQAVAQELPPVLAQTENGLRTQGFKFGTSTGLDYNENSKYGIQHLVDLMHGNAELSQYGGDNKALGMWHKYLREDLNEALSIDEQRTAPPIERLSETPIQERIDKSKSLFNKAKNLASDAIGGGISDLGSKTNDLLESFKNMKGKNKLLLGGALAVAGIAGYNILNTENPVMHYNQENQEMKSKKDPAVAIQMPEEDYSTQNASISIKASGKNFDKDQVSQAVSQSMQETRMNAGPTRITINHQDNTQQLNRIWYRDKVRENV</sequence>
<keyword evidence="1" id="KW-0175">Coiled coil</keyword>